<feature type="compositionally biased region" description="Pro residues" evidence="12">
    <location>
        <begin position="1"/>
        <end position="20"/>
    </location>
</feature>
<evidence type="ECO:0000256" key="10">
    <source>
        <dbReference type="PROSITE-ProRule" id="PRU00146"/>
    </source>
</evidence>
<evidence type="ECO:0000256" key="7">
    <source>
        <dbReference type="ARBA" id="ARBA00023242"/>
    </source>
</evidence>
<dbReference type="InterPro" id="IPR011011">
    <property type="entry name" value="Znf_FYVE_PHD"/>
</dbReference>
<evidence type="ECO:0000256" key="2">
    <source>
        <dbReference type="ARBA" id="ARBA00010210"/>
    </source>
</evidence>
<keyword evidence="4 10" id="KW-0863">Zinc-finger</keyword>
<keyword evidence="7 11" id="KW-0539">Nucleus</keyword>
<dbReference type="InterPro" id="IPR019786">
    <property type="entry name" value="Zinc_finger_PHD-type_CS"/>
</dbReference>
<evidence type="ECO:0000256" key="5">
    <source>
        <dbReference type="ARBA" id="ARBA00022833"/>
    </source>
</evidence>
<evidence type="ECO:0000256" key="9">
    <source>
        <dbReference type="PIRSR" id="PIRSR628651-51"/>
    </source>
</evidence>
<dbReference type="InterPro" id="IPR013083">
    <property type="entry name" value="Znf_RING/FYVE/PHD"/>
</dbReference>
<dbReference type="PANTHER" id="PTHR10333">
    <property type="entry name" value="INHIBITOR OF GROWTH PROTEIN"/>
    <property type="match status" value="1"/>
</dbReference>
<dbReference type="SMART" id="SM01408">
    <property type="entry name" value="ING"/>
    <property type="match status" value="1"/>
</dbReference>
<feature type="region of interest" description="Disordered" evidence="12">
    <location>
        <begin position="163"/>
        <end position="421"/>
    </location>
</feature>
<dbReference type="PANTHER" id="PTHR10333:SF42">
    <property type="entry name" value="INHIBITOR OF GROWTH PROTEIN 5"/>
    <property type="match status" value="1"/>
</dbReference>
<evidence type="ECO:0000256" key="3">
    <source>
        <dbReference type="ARBA" id="ARBA00022723"/>
    </source>
</evidence>
<dbReference type="Gene3D" id="3.30.40.10">
    <property type="entry name" value="Zinc/RING finger domain, C3HC4 (zinc finger)"/>
    <property type="match status" value="1"/>
</dbReference>
<feature type="binding site" evidence="9">
    <location>
        <position position="469"/>
    </location>
    <ligand>
        <name>Zn(2+)</name>
        <dbReference type="ChEBI" id="CHEBI:29105"/>
        <label>1</label>
    </ligand>
</feature>
<evidence type="ECO:0000313" key="14">
    <source>
        <dbReference type="EMBL" id="WWC85940.1"/>
    </source>
</evidence>
<dbReference type="SMART" id="SM00249">
    <property type="entry name" value="PHD"/>
    <property type="match status" value="1"/>
</dbReference>
<comment type="similarity">
    <text evidence="2 11">Belongs to the ING family.</text>
</comment>
<feature type="site" description="Histone H3K4me3 binding" evidence="8">
    <location>
        <position position="464"/>
    </location>
</feature>
<dbReference type="GO" id="GO:0000785">
    <property type="term" value="C:chromatin"/>
    <property type="evidence" value="ECO:0007669"/>
    <property type="project" value="UniProtKB-ARBA"/>
</dbReference>
<feature type="binding site" evidence="9">
    <location>
        <position position="455"/>
    </location>
    <ligand>
        <name>Zn(2+)</name>
        <dbReference type="ChEBI" id="CHEBI:29105"/>
        <label>2</label>
    </ligand>
</feature>
<dbReference type="InterPro" id="IPR028651">
    <property type="entry name" value="ING_fam"/>
</dbReference>
<comment type="function">
    <text evidence="11">Component of an histone acetyltransferase complex.</text>
</comment>
<dbReference type="PROSITE" id="PS50016">
    <property type="entry name" value="ZF_PHD_2"/>
    <property type="match status" value="1"/>
</dbReference>
<dbReference type="InterPro" id="IPR019787">
    <property type="entry name" value="Znf_PHD-finger"/>
</dbReference>
<dbReference type="GO" id="GO:0005634">
    <property type="term" value="C:nucleus"/>
    <property type="evidence" value="ECO:0007669"/>
    <property type="project" value="UniProtKB-SubCell"/>
</dbReference>
<dbReference type="GeneID" id="91091482"/>
<feature type="binding site" evidence="9">
    <location>
        <position position="444"/>
    </location>
    <ligand>
        <name>Zn(2+)</name>
        <dbReference type="ChEBI" id="CHEBI:29105"/>
        <label>1</label>
    </ligand>
</feature>
<feature type="binding site" evidence="9">
    <location>
        <position position="460"/>
    </location>
    <ligand>
        <name>Zn(2+)</name>
        <dbReference type="ChEBI" id="CHEBI:29105"/>
        <label>2</label>
    </ligand>
</feature>
<evidence type="ECO:0000256" key="6">
    <source>
        <dbReference type="ARBA" id="ARBA00022853"/>
    </source>
</evidence>
<feature type="compositionally biased region" description="Polar residues" evidence="12">
    <location>
        <begin position="326"/>
        <end position="366"/>
    </location>
</feature>
<dbReference type="AlphaFoldDB" id="A0AAX4JN30"/>
<evidence type="ECO:0000259" key="13">
    <source>
        <dbReference type="PROSITE" id="PS50016"/>
    </source>
</evidence>
<comment type="subcellular location">
    <subcellularLocation>
        <location evidence="1 11">Nucleus</location>
    </subcellularLocation>
</comment>
<dbReference type="RefSeq" id="XP_066072703.1">
    <property type="nucleotide sequence ID" value="XM_066216606.1"/>
</dbReference>
<dbReference type="InterPro" id="IPR042020">
    <property type="entry name" value="ING3_PHD"/>
</dbReference>
<feature type="site" description="Histone H3K4me3 binding" evidence="8">
    <location>
        <position position="456"/>
    </location>
</feature>
<dbReference type="InterPro" id="IPR024610">
    <property type="entry name" value="ING_N_histone-binding"/>
</dbReference>
<dbReference type="CDD" id="cd15585">
    <property type="entry name" value="PHD_ING3"/>
    <property type="match status" value="1"/>
</dbReference>
<feature type="compositionally biased region" description="Low complexity" evidence="12">
    <location>
        <begin position="398"/>
        <end position="417"/>
    </location>
</feature>
<dbReference type="PROSITE" id="PS01359">
    <property type="entry name" value="ZF_PHD_1"/>
    <property type="match status" value="1"/>
</dbReference>
<dbReference type="FunFam" id="3.30.40.10:FF:000535">
    <property type="entry name" value="Chromatin modification-related protein"/>
    <property type="match status" value="1"/>
</dbReference>
<feature type="region of interest" description="Disordered" evidence="12">
    <location>
        <begin position="1"/>
        <end position="23"/>
    </location>
</feature>
<keyword evidence="5 9" id="KW-0862">Zinc</keyword>
<reference evidence="14 15" key="1">
    <citation type="submission" date="2024-01" db="EMBL/GenBank/DDBJ databases">
        <title>Comparative genomics of Cryptococcus and Kwoniella reveals pathogenesis evolution and contrasting modes of karyotype evolution via chromosome fusion or intercentromeric recombination.</title>
        <authorList>
            <person name="Coelho M.A."/>
            <person name="David-Palma M."/>
            <person name="Shea T."/>
            <person name="Bowers K."/>
            <person name="McGinley-Smith S."/>
            <person name="Mohammad A.W."/>
            <person name="Gnirke A."/>
            <person name="Yurkov A.M."/>
            <person name="Nowrousian M."/>
            <person name="Sun S."/>
            <person name="Cuomo C.A."/>
            <person name="Heitman J."/>
        </authorList>
    </citation>
    <scope>NUCLEOTIDE SEQUENCE [LARGE SCALE GENOMIC DNA]</scope>
    <source>
        <strain evidence="14 15">CBS 6074</strain>
    </source>
</reference>
<evidence type="ECO:0000256" key="4">
    <source>
        <dbReference type="ARBA" id="ARBA00022771"/>
    </source>
</evidence>
<dbReference type="Proteomes" id="UP001355207">
    <property type="component" value="Chromosome 1"/>
</dbReference>
<dbReference type="SUPFAM" id="SSF57903">
    <property type="entry name" value="FYVE/PHD zinc finger"/>
    <property type="match status" value="1"/>
</dbReference>
<gene>
    <name evidence="14" type="ORF">L201_000810</name>
</gene>
<evidence type="ECO:0000256" key="1">
    <source>
        <dbReference type="ARBA" id="ARBA00004123"/>
    </source>
</evidence>
<feature type="binding site" evidence="9">
    <location>
        <position position="485"/>
    </location>
    <ligand>
        <name>Zn(2+)</name>
        <dbReference type="ChEBI" id="CHEBI:29105"/>
        <label>2</label>
    </ligand>
</feature>
<evidence type="ECO:0000256" key="11">
    <source>
        <dbReference type="RuleBase" id="RU361213"/>
    </source>
</evidence>
<comment type="subunit">
    <text evidence="11">Component of an histone acetyltransferase complex. Interacts with H3K4me3 and to a lesser extent with H3K4me2.</text>
</comment>
<evidence type="ECO:0000256" key="8">
    <source>
        <dbReference type="PIRSR" id="PIRSR628651-50"/>
    </source>
</evidence>
<name>A0AAX4JN30_9TREE</name>
<feature type="binding site" evidence="9">
    <location>
        <position position="442"/>
    </location>
    <ligand>
        <name>Zn(2+)</name>
        <dbReference type="ChEBI" id="CHEBI:29105"/>
        <label>1</label>
    </ligand>
</feature>
<feature type="domain" description="PHD-type" evidence="13">
    <location>
        <begin position="439"/>
        <end position="488"/>
    </location>
</feature>
<feature type="binding site" evidence="9">
    <location>
        <position position="466"/>
    </location>
    <ligand>
        <name>Zn(2+)</name>
        <dbReference type="ChEBI" id="CHEBI:29105"/>
        <label>1</label>
    </ligand>
</feature>
<evidence type="ECO:0000313" key="15">
    <source>
        <dbReference type="Proteomes" id="UP001355207"/>
    </source>
</evidence>
<dbReference type="Pfam" id="PF12998">
    <property type="entry name" value="ING"/>
    <property type="match status" value="1"/>
</dbReference>
<dbReference type="GO" id="GO:0006355">
    <property type="term" value="P:regulation of DNA-templated transcription"/>
    <property type="evidence" value="ECO:0007669"/>
    <property type="project" value="TreeGrafter"/>
</dbReference>
<dbReference type="InterPro" id="IPR001965">
    <property type="entry name" value="Znf_PHD"/>
</dbReference>
<protein>
    <recommendedName>
        <fullName evidence="11">Chromatin modification-related protein</fullName>
    </recommendedName>
</protein>
<dbReference type="Gene3D" id="6.10.140.1740">
    <property type="match status" value="1"/>
</dbReference>
<evidence type="ECO:0000256" key="12">
    <source>
        <dbReference type="SAM" id="MobiDB-lite"/>
    </source>
</evidence>
<proteinExistence type="inferred from homology"/>
<accession>A0AAX4JN30</accession>
<feature type="compositionally biased region" description="Polar residues" evidence="12">
    <location>
        <begin position="387"/>
        <end position="397"/>
    </location>
</feature>
<keyword evidence="15" id="KW-1185">Reference proteome</keyword>
<sequence>MPPKMAPVQAPPSPSPPPPTANDAQDILVIQDIMDTLDQIPPEITRVYSDLNELGAVLYSTLLSLEKKLYTLINWIQDPDIKPEQRFELLQEIAEEAARYKLGGDDKIRVAGGACDGIMAHQKHLSNLLAASTLLNPSPTSPYTQTLTLPFAQPVVNTRRLQRAANSPFRNSGKDAAGPSNEGRIGDTPTKKKKGRITQLGNNSNNKNSIDDDDASSVGGGEKEKKKPAKKRKPVNRAQSPTESIASTSAFPGKVAEPRTARQLAAAASRARKAEQDDGSDDESRDEHVPTSTSKKTGIAMQPTASSDSLLERKDGGLGLDMGNPKDTSGSKSGNATPSNNATNSQNGNRSTGNNKNASSKTTSGIKRSRTDDNEDDQDESDYDEGYNNSRPIATQASTFKTMPKPKKSSTTNSNSTQAYDIGMNDHENIAITEEVDSKVYCFCGQVSYGEMIGCDDDDCEIEWYHLACLNLDKTPEGNWICPRCVERRKKQPKGKKASKAKKTK</sequence>
<comment type="domain">
    <text evidence="11">The PHD-type zinc finger mediates the binding to H3K4me3.</text>
</comment>
<keyword evidence="6 11" id="KW-0156">Chromatin regulator</keyword>
<feature type="compositionally biased region" description="Polar residues" evidence="12">
    <location>
        <begin position="237"/>
        <end position="250"/>
    </location>
</feature>
<feature type="compositionally biased region" description="Acidic residues" evidence="12">
    <location>
        <begin position="373"/>
        <end position="385"/>
    </location>
</feature>
<feature type="compositionally biased region" description="Basic residues" evidence="12">
    <location>
        <begin position="226"/>
        <end position="235"/>
    </location>
</feature>
<feature type="site" description="Histone H3K4me3 binding" evidence="8">
    <location>
        <position position="452"/>
    </location>
</feature>
<dbReference type="GO" id="GO:0006325">
    <property type="term" value="P:chromatin organization"/>
    <property type="evidence" value="ECO:0007669"/>
    <property type="project" value="UniProtKB-KW"/>
</dbReference>
<dbReference type="EMBL" id="CP144098">
    <property type="protein sequence ID" value="WWC85940.1"/>
    <property type="molecule type" value="Genomic_DNA"/>
</dbReference>
<dbReference type="GO" id="GO:0008270">
    <property type="term" value="F:zinc ion binding"/>
    <property type="evidence" value="ECO:0007669"/>
    <property type="project" value="UniProtKB-KW"/>
</dbReference>
<organism evidence="14 15">
    <name type="scientific">Kwoniella dendrophila CBS 6074</name>
    <dbReference type="NCBI Taxonomy" id="1295534"/>
    <lineage>
        <taxon>Eukaryota</taxon>
        <taxon>Fungi</taxon>
        <taxon>Dikarya</taxon>
        <taxon>Basidiomycota</taxon>
        <taxon>Agaricomycotina</taxon>
        <taxon>Tremellomycetes</taxon>
        <taxon>Tremellales</taxon>
        <taxon>Cryptococcaceae</taxon>
        <taxon>Kwoniella</taxon>
    </lineage>
</organism>
<feature type="binding site" evidence="9">
    <location>
        <position position="482"/>
    </location>
    <ligand>
        <name>Zn(2+)</name>
        <dbReference type="ChEBI" id="CHEBI:29105"/>
        <label>2</label>
    </ligand>
</feature>
<keyword evidence="3 9" id="KW-0479">Metal-binding</keyword>
<feature type="site" description="Histone H3K4me3 binding" evidence="8">
    <location>
        <position position="441"/>
    </location>
</feature>